<comment type="caution">
    <text evidence="3">The sequence shown here is derived from an EMBL/GenBank/DDBJ whole genome shotgun (WGS) entry which is preliminary data.</text>
</comment>
<accession>A0A1Y2CVF4</accession>
<feature type="region of interest" description="Disordered" evidence="1">
    <location>
        <begin position="680"/>
        <end position="717"/>
    </location>
</feature>
<feature type="compositionally biased region" description="Low complexity" evidence="1">
    <location>
        <begin position="689"/>
        <end position="698"/>
    </location>
</feature>
<feature type="region of interest" description="Disordered" evidence="1">
    <location>
        <begin position="610"/>
        <end position="657"/>
    </location>
</feature>
<dbReference type="OrthoDB" id="2135224at2759"/>
<evidence type="ECO:0000313" key="4">
    <source>
        <dbReference type="Proteomes" id="UP000193642"/>
    </source>
</evidence>
<feature type="region of interest" description="Disordered" evidence="1">
    <location>
        <begin position="421"/>
        <end position="504"/>
    </location>
</feature>
<feature type="region of interest" description="Disordered" evidence="1">
    <location>
        <begin position="868"/>
        <end position="900"/>
    </location>
</feature>
<dbReference type="Proteomes" id="UP000193642">
    <property type="component" value="Unassembled WGS sequence"/>
</dbReference>
<feature type="compositionally biased region" description="Low complexity" evidence="1">
    <location>
        <begin position="617"/>
        <end position="649"/>
    </location>
</feature>
<feature type="region of interest" description="Disordered" evidence="1">
    <location>
        <begin position="267"/>
        <end position="357"/>
    </location>
</feature>
<feature type="compositionally biased region" description="Acidic residues" evidence="1">
    <location>
        <begin position="268"/>
        <end position="287"/>
    </location>
</feature>
<dbReference type="EMBL" id="MCGO01000007">
    <property type="protein sequence ID" value="ORY50325.1"/>
    <property type="molecule type" value="Genomic_DNA"/>
</dbReference>
<feature type="compositionally biased region" description="Low complexity" evidence="1">
    <location>
        <begin position="301"/>
        <end position="322"/>
    </location>
</feature>
<dbReference type="AlphaFoldDB" id="A0A1Y2CVF4"/>
<dbReference type="InterPro" id="IPR000210">
    <property type="entry name" value="BTB/POZ_dom"/>
</dbReference>
<proteinExistence type="predicted"/>
<feature type="domain" description="BTB" evidence="2">
    <location>
        <begin position="21"/>
        <end position="106"/>
    </location>
</feature>
<dbReference type="InterPro" id="IPR011333">
    <property type="entry name" value="SKP1/BTB/POZ_sf"/>
</dbReference>
<dbReference type="Gene3D" id="3.30.710.10">
    <property type="entry name" value="Potassium Channel Kv1.1, Chain A"/>
    <property type="match status" value="1"/>
</dbReference>
<evidence type="ECO:0000256" key="1">
    <source>
        <dbReference type="SAM" id="MobiDB-lite"/>
    </source>
</evidence>
<dbReference type="CDD" id="cd18186">
    <property type="entry name" value="BTB_POZ_ZBTB_KLHL-like"/>
    <property type="match status" value="1"/>
</dbReference>
<reference evidence="3 4" key="1">
    <citation type="submission" date="2016-07" db="EMBL/GenBank/DDBJ databases">
        <title>Pervasive Adenine N6-methylation of Active Genes in Fungi.</title>
        <authorList>
            <consortium name="DOE Joint Genome Institute"/>
            <person name="Mondo S.J."/>
            <person name="Dannebaum R.O."/>
            <person name="Kuo R.C."/>
            <person name="Labutti K."/>
            <person name="Haridas S."/>
            <person name="Kuo A."/>
            <person name="Salamov A."/>
            <person name="Ahrendt S.R."/>
            <person name="Lipzen A."/>
            <person name="Sullivan W."/>
            <person name="Andreopoulos W.B."/>
            <person name="Clum A."/>
            <person name="Lindquist E."/>
            <person name="Daum C."/>
            <person name="Ramamoorthy G.K."/>
            <person name="Gryganskyi A."/>
            <person name="Culley D."/>
            <person name="Magnuson J.K."/>
            <person name="James T.Y."/>
            <person name="O'Malley M.A."/>
            <person name="Stajich J.E."/>
            <person name="Spatafora J.W."/>
            <person name="Visel A."/>
            <person name="Grigoriev I.V."/>
        </authorList>
    </citation>
    <scope>NUCLEOTIDE SEQUENCE [LARGE SCALE GENOMIC DNA]</scope>
    <source>
        <strain evidence="3 4">JEL800</strain>
    </source>
</reference>
<evidence type="ECO:0000259" key="2">
    <source>
        <dbReference type="PROSITE" id="PS50097"/>
    </source>
</evidence>
<dbReference type="PROSITE" id="PS50097">
    <property type="entry name" value="BTB"/>
    <property type="match status" value="1"/>
</dbReference>
<feature type="compositionally biased region" description="Basic and acidic residues" evidence="1">
    <location>
        <begin position="288"/>
        <end position="298"/>
    </location>
</feature>
<evidence type="ECO:0000313" key="3">
    <source>
        <dbReference type="EMBL" id="ORY50325.1"/>
    </source>
</evidence>
<keyword evidence="4" id="KW-1185">Reference proteome</keyword>
<dbReference type="SUPFAM" id="SSF54695">
    <property type="entry name" value="POZ domain"/>
    <property type="match status" value="1"/>
</dbReference>
<name>A0A1Y2CVF4_9FUNG</name>
<protein>
    <recommendedName>
        <fullName evidence="2">BTB domain-containing protein</fullName>
    </recommendedName>
</protein>
<organism evidence="3 4">
    <name type="scientific">Rhizoclosmatium globosum</name>
    <dbReference type="NCBI Taxonomy" id="329046"/>
    <lineage>
        <taxon>Eukaryota</taxon>
        <taxon>Fungi</taxon>
        <taxon>Fungi incertae sedis</taxon>
        <taxon>Chytridiomycota</taxon>
        <taxon>Chytridiomycota incertae sedis</taxon>
        <taxon>Chytridiomycetes</taxon>
        <taxon>Chytridiales</taxon>
        <taxon>Chytriomycetaceae</taxon>
        <taxon>Rhizoclosmatium</taxon>
    </lineage>
</organism>
<feature type="compositionally biased region" description="Pro residues" evidence="1">
    <location>
        <begin position="323"/>
        <end position="336"/>
    </location>
</feature>
<feature type="compositionally biased region" description="Acidic residues" evidence="1">
    <location>
        <begin position="421"/>
        <end position="476"/>
    </location>
</feature>
<gene>
    <name evidence="3" type="ORF">BCR33DRAFT_713139</name>
</gene>
<sequence length="991" mass="107863">MSLSTTTNTGHVLWHSGRALSDVQVHVVVEGGTEAEAEAESTVLHLHSVVLTAASSFFAARLSPTWTRPEKTSQSECRIAFKSVAEARAATLALELLYTNAFDETVNSVASAVDLLKAFSFLGADAAIDRVSRYLAKECIRKRDIHTLIRLKEDYPLSSFFSDTNGVLSSSMVSAASTATKSHIPPTPTNSMTVEDLGVLIAKSCTKAGLKYMLFVQTELQENERLQFSSSNGVALIHGFETVLMDLESQRAKLVDEANKDKERLEQLEAEEENEDDEDDDDTDDGLDVEHDDRDRVPRNGRPGFPAPAAAPIGEGLGLLPQDAPPSSSPSTPSNPFPQSLKIHRIPSAATTTRHEQRLLRSAKIRNNLERRRLHREKQLALLKHDFVMRSLRLFRGKQRIVILDSWVSAGHELFCNVVEPEDSSDEDEEGGGQHDDEDDEDDDEYSDEESSYDEFDEGSDQETDLEDDSDIELSDDSCVGDGEDSFSLEGQQQQPHHGGKVVRMSRSVGNTVDWEEMTHTPRRSTVTINETLNHSAPSPPIGGVNTSGGATVREFLGMSASTPPLQGILSPVPIRSNTPLASILSNEGYKSSNADLPPSSAEAMNASMISSASDNPTSATDPSEPATTTPSTPAPASATSNITSPPTTHSNPILGSAFRSASNSVSTSTNHLNFSLKTKIKTTSDLQTGSGSSTVPPTRSPPPPPSGSSINDKSSVAGMSNRAFGAQTRLEQCFEAVFAEICRLSEAGDFDGWIEKGGGEDALVSRAVRRDLLKQTRRRRRGENPLADDNDTDDDDFLVRFMPPAPENINLETGDVAGRDATRNTQEFYTDDIVQYSRQYGVYPNGQTIINLLLCLFDMLQAVQPRRRGEESTQRRYSSRASNASSSHRNHANQLTRAGTFTSPSYRGFPYTLKDGDLCVSDGFDLARCDKLDGYVAGVFAGIKNVRLVQFLIKTLLVDHEVGVGKRTGKAVVEGMKAVNSGMKGKVRLQ</sequence>